<comment type="caution">
    <text evidence="4">The sequence shown here is derived from an EMBL/GenBank/DDBJ whole genome shotgun (WGS) entry which is preliminary data.</text>
</comment>
<dbReference type="InterPro" id="IPR029058">
    <property type="entry name" value="AB_hydrolase_fold"/>
</dbReference>
<feature type="region of interest" description="Disordered" evidence="2">
    <location>
        <begin position="1"/>
        <end position="27"/>
    </location>
</feature>
<keyword evidence="5" id="KW-1185">Reference proteome</keyword>
<gene>
    <name evidence="4" type="ORF">SAMN06265222_11536</name>
</gene>
<reference evidence="4 5" key="1">
    <citation type="submission" date="2017-05" db="EMBL/GenBank/DDBJ databases">
        <authorList>
            <person name="Varghese N."/>
            <person name="Submissions S."/>
        </authorList>
    </citation>
    <scope>NUCLEOTIDE SEQUENCE [LARGE SCALE GENOMIC DNA]</scope>
    <source>
        <strain evidence="4 5">DSM 25457</strain>
    </source>
</reference>
<dbReference type="SUPFAM" id="SSF53474">
    <property type="entry name" value="alpha/beta-Hydrolases"/>
    <property type="match status" value="1"/>
</dbReference>
<feature type="domain" description="Acetyl xylan esterase" evidence="3">
    <location>
        <begin position="44"/>
        <end position="227"/>
    </location>
</feature>
<evidence type="ECO:0000256" key="1">
    <source>
        <dbReference type="ARBA" id="ARBA00022801"/>
    </source>
</evidence>
<evidence type="ECO:0000313" key="4">
    <source>
        <dbReference type="EMBL" id="SMP72283.1"/>
    </source>
</evidence>
<dbReference type="Pfam" id="PF05448">
    <property type="entry name" value="AXE1"/>
    <property type="match status" value="1"/>
</dbReference>
<dbReference type="InterPro" id="IPR050261">
    <property type="entry name" value="FrsA_esterase"/>
</dbReference>
<sequence length="414" mass="45146">MSSGFPITVPENPAQGDNGADHPTPGTWPIERLKSEVPVYRIAAPTAKIQSLIYEGENVDGEATEVFAFYASPKTLGMGNDGDTYPGIVLIHGGGGTAFADWVWMWANRGYAAIAMDLGGRRSPDPEFDESGKLKPYAGHKRETRIRLAQGGPVDGHPQKFDSIGGIIDDDWPYHAAANVMRAHTLIRSFPEVDADRTAVTGISWGGYTTCLAASLDDRFKAAVPVYGCGFLHEGESVQKPSIDRLGDRRAAWVAAYDPGSHLPKCTVPTLWVNGTHDIHYVLDSYAKSYAKVQGPRTMRIQPRMRHSHQAGWNPPEIQIFVHSVLTLASVGPMHVSDDGIVTVPYQSDTKIVQSELHFTTETGLRSKRKWEKVDCGISDGKVQAVGLPPEAITWLVTLTDDRGALVSTEVGFR</sequence>
<dbReference type="PANTHER" id="PTHR22946">
    <property type="entry name" value="DIENELACTONE HYDROLASE DOMAIN-CONTAINING PROTEIN-RELATED"/>
    <property type="match status" value="1"/>
</dbReference>
<dbReference type="InterPro" id="IPR008391">
    <property type="entry name" value="AXE1_dom"/>
</dbReference>
<dbReference type="PANTHER" id="PTHR22946:SF9">
    <property type="entry name" value="POLYKETIDE TRANSFERASE AF380"/>
    <property type="match status" value="1"/>
</dbReference>
<dbReference type="EMBL" id="FXUG01000015">
    <property type="protein sequence ID" value="SMP72283.1"/>
    <property type="molecule type" value="Genomic_DNA"/>
</dbReference>
<dbReference type="Gene3D" id="3.40.50.1820">
    <property type="entry name" value="alpha/beta hydrolase"/>
    <property type="match status" value="1"/>
</dbReference>
<protein>
    <submittedName>
        <fullName evidence="4">PhoPQ-activated pathogenicity-related protein</fullName>
    </submittedName>
</protein>
<organism evidence="4 5">
    <name type="scientific">Neorhodopirellula lusitana</name>
    <dbReference type="NCBI Taxonomy" id="445327"/>
    <lineage>
        <taxon>Bacteria</taxon>
        <taxon>Pseudomonadati</taxon>
        <taxon>Planctomycetota</taxon>
        <taxon>Planctomycetia</taxon>
        <taxon>Pirellulales</taxon>
        <taxon>Pirellulaceae</taxon>
        <taxon>Neorhodopirellula</taxon>
    </lineage>
</organism>
<evidence type="ECO:0000259" key="3">
    <source>
        <dbReference type="Pfam" id="PF05448"/>
    </source>
</evidence>
<evidence type="ECO:0000256" key="2">
    <source>
        <dbReference type="SAM" id="MobiDB-lite"/>
    </source>
</evidence>
<name>A0ABY1QJ81_9BACT</name>
<evidence type="ECO:0000313" key="5">
    <source>
        <dbReference type="Proteomes" id="UP001158067"/>
    </source>
</evidence>
<dbReference type="InterPro" id="IPR009199">
    <property type="entry name" value="PhoPQ-act_pathogen-rel_PqaA"/>
</dbReference>
<dbReference type="Proteomes" id="UP001158067">
    <property type="component" value="Unassembled WGS sequence"/>
</dbReference>
<accession>A0ABY1QJ81</accession>
<keyword evidence="1" id="KW-0378">Hydrolase</keyword>
<proteinExistence type="predicted"/>
<dbReference type="Pfam" id="PF10142">
    <property type="entry name" value="PhoPQ_related"/>
    <property type="match status" value="1"/>
</dbReference>